<dbReference type="GO" id="GO:0022857">
    <property type="term" value="F:transmembrane transporter activity"/>
    <property type="evidence" value="ECO:0007669"/>
    <property type="project" value="InterPro"/>
</dbReference>
<dbReference type="PROSITE" id="PS00211">
    <property type="entry name" value="ABC_TRANSPORTER_1"/>
    <property type="match status" value="1"/>
</dbReference>
<proteinExistence type="predicted"/>
<dbReference type="Gene3D" id="2.40.50.140">
    <property type="entry name" value="Nucleic acid-binding proteins"/>
    <property type="match status" value="1"/>
</dbReference>
<dbReference type="InterPro" id="IPR027417">
    <property type="entry name" value="P-loop_NTPase"/>
</dbReference>
<dbReference type="SUPFAM" id="SSF52540">
    <property type="entry name" value="P-loop containing nucleoside triphosphate hydrolases"/>
    <property type="match status" value="1"/>
</dbReference>
<comment type="caution">
    <text evidence="5">The sequence shown here is derived from an EMBL/GenBank/DDBJ whole genome shotgun (WGS) entry which is preliminary data.</text>
</comment>
<keyword evidence="1" id="KW-0813">Transport</keyword>
<dbReference type="GO" id="GO:0016887">
    <property type="term" value="F:ATP hydrolysis activity"/>
    <property type="evidence" value="ECO:0007669"/>
    <property type="project" value="InterPro"/>
</dbReference>
<dbReference type="Proteomes" id="UP000233332">
    <property type="component" value="Unassembled WGS sequence"/>
</dbReference>
<dbReference type="EMBL" id="NXGX01000004">
    <property type="protein sequence ID" value="PKR58286.1"/>
    <property type="molecule type" value="Genomic_DNA"/>
</dbReference>
<dbReference type="InterPro" id="IPR013611">
    <property type="entry name" value="Transp-assoc_OB_typ2"/>
</dbReference>
<dbReference type="Gene3D" id="3.40.50.300">
    <property type="entry name" value="P-loop containing nucleotide triphosphate hydrolases"/>
    <property type="match status" value="1"/>
</dbReference>
<dbReference type="PANTHER" id="PTHR42781:SF4">
    <property type="entry name" value="SPERMIDINE_PUTRESCINE IMPORT ATP-BINDING PROTEIN POTA"/>
    <property type="match status" value="1"/>
</dbReference>
<evidence type="ECO:0000259" key="4">
    <source>
        <dbReference type="PROSITE" id="PS50893"/>
    </source>
</evidence>
<keyword evidence="3 5" id="KW-0067">ATP-binding</keyword>
<evidence type="ECO:0000256" key="3">
    <source>
        <dbReference type="ARBA" id="ARBA00022840"/>
    </source>
</evidence>
<keyword evidence="6" id="KW-1185">Reference proteome</keyword>
<dbReference type="InterPro" id="IPR050093">
    <property type="entry name" value="ABC_SmlMolc_Importer"/>
</dbReference>
<dbReference type="RefSeq" id="WP_101302108.1">
    <property type="nucleotide sequence ID" value="NZ_NXGX01000004.1"/>
</dbReference>
<organism evidence="5 6">
    <name type="scientific">Thalassospira lohafexi</name>
    <dbReference type="NCBI Taxonomy" id="744227"/>
    <lineage>
        <taxon>Bacteria</taxon>
        <taxon>Pseudomonadati</taxon>
        <taxon>Pseudomonadota</taxon>
        <taxon>Alphaproteobacteria</taxon>
        <taxon>Rhodospirillales</taxon>
        <taxon>Thalassospiraceae</taxon>
        <taxon>Thalassospira</taxon>
    </lineage>
</organism>
<dbReference type="AlphaFoldDB" id="A0A2N3L6C4"/>
<dbReference type="Pfam" id="PF00005">
    <property type="entry name" value="ABC_tran"/>
    <property type="match status" value="1"/>
</dbReference>
<dbReference type="Gene3D" id="2.40.50.100">
    <property type="match status" value="1"/>
</dbReference>
<dbReference type="GO" id="GO:0043190">
    <property type="term" value="C:ATP-binding cassette (ABC) transporter complex"/>
    <property type="evidence" value="ECO:0007669"/>
    <property type="project" value="InterPro"/>
</dbReference>
<dbReference type="GO" id="GO:0005524">
    <property type="term" value="F:ATP binding"/>
    <property type="evidence" value="ECO:0007669"/>
    <property type="project" value="UniProtKB-KW"/>
</dbReference>
<dbReference type="InterPro" id="IPR012340">
    <property type="entry name" value="NA-bd_OB-fold"/>
</dbReference>
<protein>
    <submittedName>
        <fullName evidence="5">Spermidine/putrescine ABC transporter ATP-binding protein</fullName>
    </submittedName>
</protein>
<dbReference type="SMART" id="SM00382">
    <property type="entry name" value="AAA"/>
    <property type="match status" value="1"/>
</dbReference>
<dbReference type="InterPro" id="IPR017871">
    <property type="entry name" value="ABC_transporter-like_CS"/>
</dbReference>
<accession>A0A2N3L6C4</accession>
<name>A0A2N3L6C4_9PROT</name>
<keyword evidence="2" id="KW-0547">Nucleotide-binding</keyword>
<dbReference type="Pfam" id="PF08402">
    <property type="entry name" value="TOBE_2"/>
    <property type="match status" value="1"/>
</dbReference>
<evidence type="ECO:0000313" key="6">
    <source>
        <dbReference type="Proteomes" id="UP000233332"/>
    </source>
</evidence>
<dbReference type="SUPFAM" id="SSF50331">
    <property type="entry name" value="MOP-like"/>
    <property type="match status" value="1"/>
</dbReference>
<gene>
    <name evidence="5" type="ORF">COO92_11085</name>
</gene>
<dbReference type="FunFam" id="3.40.50.300:FF:000133">
    <property type="entry name" value="Spermidine/putrescine import ATP-binding protein PotA"/>
    <property type="match status" value="1"/>
</dbReference>
<reference evidence="5 6" key="1">
    <citation type="submission" date="2017-09" db="EMBL/GenBank/DDBJ databases">
        <title>Biodiversity and function of Thalassospira species in the particle-attached aromatic-hydrocarbon-degrading consortia from the surface seawater of the China South Sea.</title>
        <authorList>
            <person name="Dong C."/>
            <person name="Lai Q."/>
            <person name="Shao Z."/>
        </authorList>
    </citation>
    <scope>NUCLEOTIDE SEQUENCE [LARGE SCALE GENOMIC DNA]</scope>
    <source>
        <strain evidence="5 6">139Z-12</strain>
    </source>
</reference>
<dbReference type="InterPro" id="IPR003593">
    <property type="entry name" value="AAA+_ATPase"/>
</dbReference>
<feature type="domain" description="ABC transporter" evidence="4">
    <location>
        <begin position="5"/>
        <end position="235"/>
    </location>
</feature>
<sequence length="371" mass="40069">MTAPVSIRNATKIFGDFTALNDVSLEIEAGEFIVLLGPSGCGKTTLLSLLGGFLSPSSGTVEINGQDMGHVPPSKRPTTTMFQDYALFPHMSLRDNVAFGLKMRKIGKAERHTKAEDLLDMVGLKSSADKKPHELSGGQRQRVALARALAVEPDVLLLDEPLGALDLKLRRQMQDELKAIQKRVGTTFVHVTHDQEEAMAIADRIVVMNAGNIEDVGRPEDIYMRPKTLFSASFMGEVNFIPGTLGKRHDGMVDVDTVLGPVSLAETALRDENLTKGTKVTLAIRPEHFRASTGTGPRITFGKAKVTDGSFFGTHHRAHLEPVDAPDIVLTAHMPQSAVIEAGAWIDLTIDPASVVVLAGHPDTTRTEDAA</sequence>
<dbReference type="PANTHER" id="PTHR42781">
    <property type="entry name" value="SPERMIDINE/PUTRESCINE IMPORT ATP-BINDING PROTEIN POTA"/>
    <property type="match status" value="1"/>
</dbReference>
<dbReference type="PROSITE" id="PS50893">
    <property type="entry name" value="ABC_TRANSPORTER_2"/>
    <property type="match status" value="1"/>
</dbReference>
<evidence type="ECO:0000313" key="5">
    <source>
        <dbReference type="EMBL" id="PKR58286.1"/>
    </source>
</evidence>
<evidence type="ECO:0000256" key="1">
    <source>
        <dbReference type="ARBA" id="ARBA00022448"/>
    </source>
</evidence>
<dbReference type="InterPro" id="IPR008995">
    <property type="entry name" value="Mo/tungstate-bd_C_term_dom"/>
</dbReference>
<dbReference type="InterPro" id="IPR003439">
    <property type="entry name" value="ABC_transporter-like_ATP-bd"/>
</dbReference>
<dbReference type="GO" id="GO:0015847">
    <property type="term" value="P:putrescine transport"/>
    <property type="evidence" value="ECO:0007669"/>
    <property type="project" value="UniProtKB-ARBA"/>
</dbReference>
<evidence type="ECO:0000256" key="2">
    <source>
        <dbReference type="ARBA" id="ARBA00022741"/>
    </source>
</evidence>